<dbReference type="GO" id="GO:0007309">
    <property type="term" value="P:oocyte axis specification"/>
    <property type="evidence" value="ECO:0007669"/>
    <property type="project" value="TreeGrafter"/>
</dbReference>
<evidence type="ECO:0000313" key="7">
    <source>
        <dbReference type="Proteomes" id="UP000215335"/>
    </source>
</evidence>
<dbReference type="GO" id="GO:0034709">
    <property type="term" value="C:methylosome"/>
    <property type="evidence" value="ECO:0007669"/>
    <property type="project" value="TreeGrafter"/>
</dbReference>
<accession>A0A232F3S8</accession>
<keyword evidence="4" id="KW-0677">Repeat</keyword>
<organism evidence="6 7">
    <name type="scientific">Trichomalopsis sarcophagae</name>
    <dbReference type="NCBI Taxonomy" id="543379"/>
    <lineage>
        <taxon>Eukaryota</taxon>
        <taxon>Metazoa</taxon>
        <taxon>Ecdysozoa</taxon>
        <taxon>Arthropoda</taxon>
        <taxon>Hexapoda</taxon>
        <taxon>Insecta</taxon>
        <taxon>Pterygota</taxon>
        <taxon>Neoptera</taxon>
        <taxon>Endopterygota</taxon>
        <taxon>Hymenoptera</taxon>
        <taxon>Apocrita</taxon>
        <taxon>Proctotrupomorpha</taxon>
        <taxon>Chalcidoidea</taxon>
        <taxon>Pteromalidae</taxon>
        <taxon>Pteromalinae</taxon>
        <taxon>Trichomalopsis</taxon>
    </lineage>
</organism>
<keyword evidence="7" id="KW-1185">Reference proteome</keyword>
<keyword evidence="2" id="KW-0963">Cytoplasm</keyword>
<name>A0A232F3S8_9HYME</name>
<evidence type="ECO:0000256" key="5">
    <source>
        <dbReference type="PROSITE-ProRule" id="PRU00221"/>
    </source>
</evidence>
<dbReference type="PANTHER" id="PTHR46853:SF1">
    <property type="entry name" value="METHYLOSOME PROTEIN 50"/>
    <property type="match status" value="1"/>
</dbReference>
<comment type="caution">
    <text evidence="6">The sequence shown here is derived from an EMBL/GenBank/DDBJ whole genome shotgun (WGS) entry which is preliminary data.</text>
</comment>
<gene>
    <name evidence="6" type="ORF">TSAR_000012</name>
</gene>
<dbReference type="SUPFAM" id="SSF50978">
    <property type="entry name" value="WD40 repeat-like"/>
    <property type="match status" value="1"/>
</dbReference>
<dbReference type="InterPro" id="IPR019775">
    <property type="entry name" value="WD40_repeat_CS"/>
</dbReference>
<evidence type="ECO:0000256" key="2">
    <source>
        <dbReference type="ARBA" id="ARBA00022490"/>
    </source>
</evidence>
<evidence type="ECO:0000256" key="1">
    <source>
        <dbReference type="ARBA" id="ARBA00004496"/>
    </source>
</evidence>
<comment type="subcellular location">
    <subcellularLocation>
        <location evidence="1">Cytoplasm</location>
    </subcellularLocation>
</comment>
<dbReference type="PROSITE" id="PS50082">
    <property type="entry name" value="WD_REPEATS_2"/>
    <property type="match status" value="1"/>
</dbReference>
<dbReference type="OrthoDB" id="10260946at2759"/>
<dbReference type="InterPro" id="IPR052139">
    <property type="entry name" value="Methylosome_Comp_WDR77"/>
</dbReference>
<proteinExistence type="predicted"/>
<dbReference type="InterPro" id="IPR036322">
    <property type="entry name" value="WD40_repeat_dom_sf"/>
</dbReference>
<dbReference type="AlphaFoldDB" id="A0A232F3S8"/>
<evidence type="ECO:0000256" key="4">
    <source>
        <dbReference type="ARBA" id="ARBA00022737"/>
    </source>
</evidence>
<evidence type="ECO:0000313" key="6">
    <source>
        <dbReference type="EMBL" id="OXU25093.1"/>
    </source>
</evidence>
<reference evidence="6 7" key="1">
    <citation type="journal article" date="2017" name="Curr. Biol.">
        <title>The Evolution of Venom by Co-option of Single-Copy Genes.</title>
        <authorList>
            <person name="Martinson E.O."/>
            <person name="Mrinalini"/>
            <person name="Kelkar Y.D."/>
            <person name="Chang C.H."/>
            <person name="Werren J.H."/>
        </authorList>
    </citation>
    <scope>NUCLEOTIDE SEQUENCE [LARGE SCALE GENOMIC DNA]</scope>
    <source>
        <strain evidence="6 7">Alberta</strain>
        <tissue evidence="6">Whole body</tissue>
    </source>
</reference>
<dbReference type="PROSITE" id="PS00678">
    <property type="entry name" value="WD_REPEATS_1"/>
    <property type="match status" value="1"/>
</dbReference>
<dbReference type="STRING" id="543379.A0A232F3S8"/>
<dbReference type="PANTHER" id="PTHR46853">
    <property type="entry name" value="METHYLOSOME PROTEIN 50"/>
    <property type="match status" value="1"/>
</dbReference>
<keyword evidence="3 5" id="KW-0853">WD repeat</keyword>
<dbReference type="Pfam" id="PF00400">
    <property type="entry name" value="WD40"/>
    <property type="match status" value="1"/>
</dbReference>
<dbReference type="InterPro" id="IPR001680">
    <property type="entry name" value="WD40_rpt"/>
</dbReference>
<dbReference type="Proteomes" id="UP000215335">
    <property type="component" value="Unassembled WGS sequence"/>
</dbReference>
<evidence type="ECO:0000256" key="3">
    <source>
        <dbReference type="ARBA" id="ARBA00022574"/>
    </source>
</evidence>
<feature type="repeat" description="WD" evidence="5">
    <location>
        <begin position="127"/>
        <end position="168"/>
    </location>
</feature>
<dbReference type="InterPro" id="IPR015943">
    <property type="entry name" value="WD40/YVTN_repeat-like_dom_sf"/>
</dbReference>
<dbReference type="PROSITE" id="PS50294">
    <property type="entry name" value="WD_REPEATS_REGION"/>
    <property type="match status" value="1"/>
</dbReference>
<protein>
    <submittedName>
        <fullName evidence="6">Uncharacterized protein</fullName>
    </submittedName>
</protein>
<dbReference type="EMBL" id="NNAY01001115">
    <property type="protein sequence ID" value="OXU25093.1"/>
    <property type="molecule type" value="Genomic_DNA"/>
</dbReference>
<dbReference type="SMART" id="SM00320">
    <property type="entry name" value="WD40"/>
    <property type="match status" value="5"/>
</dbReference>
<dbReference type="Gene3D" id="2.130.10.10">
    <property type="entry name" value="YVTN repeat-like/Quinoprotein amine dehydrogenase"/>
    <property type="match status" value="1"/>
</dbReference>
<sequence>MEQQEEQIDPNLNADAYRNLSAADHPTVQDKQLEVILVYKDDSLVIGASNMVDRYWNGTVWFYGDPSNFEQNQYTAAIRTETGVRAAAYLGKHDKFIIGEDSGLLQVFEVVLKPDTQIQELQCMGYACQHDDSLTSISTFNDDMHIVSAGMDSCIKVWDTTTMLATSSFNQAQTDVVTSVEVQTGSDAVFVSTSRDSEALLWDTRKSKPALGLWKKSGCGLTTSSWKVDDEHIIAVGGIDGSISILDIRNIGAAPVYESMHFSRGVHKLLFNPNHSNQLAGCCDATELKIFDTSINCKTIFESNPHKDFIRGLAWHKRDLITCSWDNTILRHTVTSE</sequence>